<evidence type="ECO:0000313" key="1">
    <source>
        <dbReference type="EMBL" id="KAF2474839.1"/>
    </source>
</evidence>
<dbReference type="Proteomes" id="UP000799755">
    <property type="component" value="Unassembled WGS sequence"/>
</dbReference>
<comment type="caution">
    <text evidence="1">The sequence shown here is derived from an EMBL/GenBank/DDBJ whole genome shotgun (WGS) entry which is preliminary data.</text>
</comment>
<keyword evidence="2" id="KW-1185">Reference proteome</keyword>
<dbReference type="EMBL" id="MU003497">
    <property type="protein sequence ID" value="KAF2474839.1"/>
    <property type="molecule type" value="Genomic_DNA"/>
</dbReference>
<gene>
    <name evidence="1" type="ORF">BDR25DRAFT_384230</name>
</gene>
<name>A0ACB6R6E9_9PLEO</name>
<protein>
    <submittedName>
        <fullName evidence="1">Uncharacterized protein</fullName>
    </submittedName>
</protein>
<reference evidence="1" key="1">
    <citation type="journal article" date="2020" name="Stud. Mycol.">
        <title>101 Dothideomycetes genomes: a test case for predicting lifestyles and emergence of pathogens.</title>
        <authorList>
            <person name="Haridas S."/>
            <person name="Albert R."/>
            <person name="Binder M."/>
            <person name="Bloem J."/>
            <person name="Labutti K."/>
            <person name="Salamov A."/>
            <person name="Andreopoulos B."/>
            <person name="Baker S."/>
            <person name="Barry K."/>
            <person name="Bills G."/>
            <person name="Bluhm B."/>
            <person name="Cannon C."/>
            <person name="Castanera R."/>
            <person name="Culley D."/>
            <person name="Daum C."/>
            <person name="Ezra D."/>
            <person name="Gonzalez J."/>
            <person name="Henrissat B."/>
            <person name="Kuo A."/>
            <person name="Liang C."/>
            <person name="Lipzen A."/>
            <person name="Lutzoni F."/>
            <person name="Magnuson J."/>
            <person name="Mondo S."/>
            <person name="Nolan M."/>
            <person name="Ohm R."/>
            <person name="Pangilinan J."/>
            <person name="Park H.-J."/>
            <person name="Ramirez L."/>
            <person name="Alfaro M."/>
            <person name="Sun H."/>
            <person name="Tritt A."/>
            <person name="Yoshinaga Y."/>
            <person name="Zwiers L.-H."/>
            <person name="Turgeon B."/>
            <person name="Goodwin S."/>
            <person name="Spatafora J."/>
            <person name="Crous P."/>
            <person name="Grigoriev I."/>
        </authorList>
    </citation>
    <scope>NUCLEOTIDE SEQUENCE</scope>
    <source>
        <strain evidence="1">ATCC 200398</strain>
    </source>
</reference>
<proteinExistence type="predicted"/>
<accession>A0ACB6R6E9</accession>
<sequence>MTRANSVIPPLPTAKPKNSGPLSPTVASSPNRVRGFLGLPGELRNRIYDFYFEEDFRVEIVAKDTKFTTKVARTMKLCPGVANRDTICKHQVKLSCKEGNPATLRMPRKLGCYRRVEGVRTIWANSLCALILVNKQVFNEAIPFLYQNTTFVYDAPQRIRSFLKVVPVVNLSAITKLYLHYTTYGGPSYMQHLVWQGKHLASWASACKAISKTLSGLEELQIWLRVNDTPLYFDLRQRWVQPLLQFRRLTCPRNVIVQKPHRSSLDQPRRSVPRLKVVHIHFTTHWSSHTVFPGNSRLADASMDLHDLFAEGISRAILGSNEEEAMTDFREAWEGKHAAWQHHLNYSNTGW</sequence>
<organism evidence="1 2">
    <name type="scientific">Lindgomyces ingoldianus</name>
    <dbReference type="NCBI Taxonomy" id="673940"/>
    <lineage>
        <taxon>Eukaryota</taxon>
        <taxon>Fungi</taxon>
        <taxon>Dikarya</taxon>
        <taxon>Ascomycota</taxon>
        <taxon>Pezizomycotina</taxon>
        <taxon>Dothideomycetes</taxon>
        <taxon>Pleosporomycetidae</taxon>
        <taxon>Pleosporales</taxon>
        <taxon>Lindgomycetaceae</taxon>
        <taxon>Lindgomyces</taxon>
    </lineage>
</organism>
<evidence type="ECO:0000313" key="2">
    <source>
        <dbReference type="Proteomes" id="UP000799755"/>
    </source>
</evidence>